<dbReference type="OrthoDB" id="3269573at2759"/>
<proteinExistence type="predicted"/>
<feature type="compositionally biased region" description="Basic and acidic residues" evidence="1">
    <location>
        <begin position="1264"/>
        <end position="1276"/>
    </location>
</feature>
<dbReference type="Gene3D" id="3.40.50.720">
    <property type="entry name" value="NAD(P)-binding Rossmann-like Domain"/>
    <property type="match status" value="1"/>
</dbReference>
<accession>A0A4Y9Z931</accession>
<comment type="caution">
    <text evidence="3">The sequence shown here is derived from an EMBL/GenBank/DDBJ whole genome shotgun (WGS) entry which is preliminary data.</text>
</comment>
<evidence type="ECO:0000313" key="3">
    <source>
        <dbReference type="EMBL" id="TFY70328.1"/>
    </source>
</evidence>
<dbReference type="EMBL" id="SEOQ01000108">
    <property type="protein sequence ID" value="TFY70328.1"/>
    <property type="molecule type" value="Genomic_DNA"/>
</dbReference>
<dbReference type="SUPFAM" id="SSF51735">
    <property type="entry name" value="NAD(P)-binding Rossmann-fold domains"/>
    <property type="match status" value="1"/>
</dbReference>
<feature type="compositionally biased region" description="Low complexity" evidence="1">
    <location>
        <begin position="2417"/>
        <end position="2431"/>
    </location>
</feature>
<dbReference type="Gene3D" id="3.90.180.10">
    <property type="entry name" value="Medium-chain alcohol dehydrogenases, catalytic domain"/>
    <property type="match status" value="1"/>
</dbReference>
<protein>
    <recommendedName>
        <fullName evidence="2">Fe2OG dioxygenase domain-containing protein</fullName>
    </recommendedName>
</protein>
<dbReference type="InterPro" id="IPR005123">
    <property type="entry name" value="Oxoglu/Fe-dep_dioxygenase_dom"/>
</dbReference>
<dbReference type="Proteomes" id="UP000298327">
    <property type="component" value="Unassembled WGS sequence"/>
</dbReference>
<dbReference type="STRING" id="205917.A0A4Y9Z931"/>
<organism evidence="3 4">
    <name type="scientific">Dentipellis fragilis</name>
    <dbReference type="NCBI Taxonomy" id="205917"/>
    <lineage>
        <taxon>Eukaryota</taxon>
        <taxon>Fungi</taxon>
        <taxon>Dikarya</taxon>
        <taxon>Basidiomycota</taxon>
        <taxon>Agaricomycotina</taxon>
        <taxon>Agaricomycetes</taxon>
        <taxon>Russulales</taxon>
        <taxon>Hericiaceae</taxon>
        <taxon>Dentipellis</taxon>
    </lineage>
</organism>
<name>A0A4Y9Z931_9AGAM</name>
<gene>
    <name evidence="3" type="ORF">EVG20_g2677</name>
</gene>
<dbReference type="InterPro" id="IPR036291">
    <property type="entry name" value="NAD(P)-bd_dom_sf"/>
</dbReference>
<feature type="region of interest" description="Disordered" evidence="1">
    <location>
        <begin position="2404"/>
        <end position="2453"/>
    </location>
</feature>
<feature type="region of interest" description="Disordered" evidence="1">
    <location>
        <begin position="1230"/>
        <end position="1276"/>
    </location>
</feature>
<evidence type="ECO:0000256" key="1">
    <source>
        <dbReference type="SAM" id="MobiDB-lite"/>
    </source>
</evidence>
<dbReference type="Gene3D" id="2.60.120.620">
    <property type="entry name" value="q2cbj1_9rhob like domain"/>
    <property type="match status" value="2"/>
</dbReference>
<dbReference type="PANTHER" id="PTHR33099">
    <property type="entry name" value="FE2OG DIOXYGENASE DOMAIN-CONTAINING PROTEIN"/>
    <property type="match status" value="1"/>
</dbReference>
<sequence>AQVYVVDRVPERLAKAKSIGCIPVDLSLGDPAEQIKKLRGGKEVDRGVDAVGYQAVTVDGKKEQPNAILEGLISVVRPCGGLGIPGLYVPKDPGAPDSNSAKGYITFPFGKLFEKGLTVGTGQCNVKTYNRYLRDLIIAGRAKPSFVVSHDVSLDEAVNAYDKFDKRIEGAHSRLPGRITSSFLRGNMDELDIRSDLEEILEHPDTDYKGAFSFHRTYSDAPNPGIKLTEQGVIGLPLSTLDAGAIKVRAARAPFGKGSQTLVDPTVRDTWEINGDSIAMMNPSWNQFLEQIVGEVCASLGVNVGISMPRAELYKLLLYEKGSHFKAHVDSEKANGMFATIVIVLPSAFTGGAAHLSHNGVPAIYDTAPTSQTCTTVLSWYTDVMHEIKPITSGYRLALSYNLLHTAFFLRPPLSPDTGFVGDLAFVLKAWSDDTSGTSPEKIIHMLEHRYSEANLSGRFFLGLASAKCRLLGEVEYNGGQFRGWGPDQFMEEPKREVTLSHFVDLEGKLISDDLEISEDESVPENLSEDVELRKWDDEDKGYLGNVAYLRTVLVIWPKRSNHEIIYKDLVGLKRACNDLLSNMSTSEDSASKHRDLAQSILSQCNLNPRWAADAVCQAAYTWSDVDLWNIAVRLCCKENGVATISTAQAVNAVEWFGWDKVEENLDLMLKHDHHNASRLDFLTALGHCSVERVAEDDEDKNELIDNEERRAAWVSARTKEVLGTLKVPHSSEAQALLDATKEYGGVQYLKDVMLPRLLPLSDSAFLLDFAHAVFAFKGFPDSPDKSSVVQIILFRAIDMATFFEHKVTPYRFSTDSESTGPLSVSKGKSAENINTITEKESTTAEKYVSACFALGCPSLVSSIIKRVMHVSREHAQECAKDVMLPLVTHCAELMGDKLDAASMLAFKELQQTGVKLYLDAICEGSIDLTKETFGKLLDATVLNGDPTMFVETVIPRLEPSTLDTDLKVVVEGVRDNRDRFVFPVDYAGRSLDSIIRSFAQKYAQNVSFTTAQSVIAALNWCVEVEHPDLCHTIIERLTSSQIMEKNFISDVLIPLLPDLRKWASERGPGHLDTLAPVFQNIVLAWFREVLGARPAPIPTLIAQLVSLRNWRCPQRCGYCPIVVRFLQEARPVRSLQVPHIGQPKRKHLEDVLLKHVQDAATFETITGRPQGLLVHKSEPLYQWRRWLAERQRGTDILNSLGTSESELRRLLGSDYDWIMATFRVNNPAPQACTDGHTNGLPSPEASVSSTQPTAGGSSTAGATDRRPEVEQRSAKKLKVIREGSRECIDLTSGQDTHFSPPYMDAVRPAVVAPSQLDIRDSLDKAFSDHTNDLKSAFSFNKSYSDAPNPGLKLPEDVGVVGLPLSTRDAAAIKGKAVQAPFGMGERTVVDTSVRDTWEIEGKLVAFLNPSWKQFVSRVLGEVCQTLGVNVHASMPRAELYKLLLYETGSHFLPHVDTEKADGMFATIIIVLPSAFTGGAAHLSHGALSTVYDAAPTSQLGTTVLAWYTDVQHEIKPITSGYRLALSYNLIHTTQSLRPALSANLELVEELADILQAWTDGNAKTNPDKIIYLLSHKYSQANLKGSALKGIDAHKVALLEVLSKKHGFSLGLANANCHLSGYAEDSGGGHRGWGYDDDDDDGDDDDVEFAEVEEREMSIQNFVDMEGKLIEDDLEYDDGETIPADLAETVESGECDEQDYEGYMGNGAGSLQRWYRRTVLVIWPNRHNCTILYQGEDGFERACDALISGMYTSKDKDLANFILSEYRMDPQQAADALCKAGYAWNDVELWKAAVKSCCKDLGVSTLDEEHAGKVLDQFPWQDVRECLELMLQHDQHNASRLEFLKHLEHWAIVKDGEDKDQPMATDEQVQGTLATAHEIHAWVSTQIQEVLKSLKAPQESESKALLDAARDNGGIQFLKNRMLPQILSQSRPAFLLHFASSLFSFQDLSDSSEKALMISTILKQAIANEIFFISKPPPPVGPYYRPTVAVRTVSQSATAEKYTSVCVTVGCPNRVSDIIDRITDISSLSVQQAQECAKDVMLPLVAYCAASIFPKPDLAKIHGFEKLRQLGISLYLDWVCANAGGLTKQEFEKVLNAVVLNGDPTAFLETVVPKLKSARLTDTALKAIVEGIREHRTRFVFPGGDTAPLEPVLLSFAERYALQTSLQTPISIISALNWSRDIQHAELCHKIIFRVLNPPTADKNYVSNVLVPFLPEFRKWADKTRALETYASVFSNIVLLWLLKVLGPRPAADPTLTTRVKGLERWSCTCHACQRARTFLQAWQSQQTLRLERIGAPTRRHLEGYLNTHARGLATYTTITGSPQGSMITKSQALHALSSWKTMQHKGNEILNSISPNDEELRRLLNPHYDEIITVIKGRAPAPQTAAPAPLHNPIAGVPTSASTTMASAANPHSMVSGSSAAAAGATQSGSEQPPTKKRKILQVDPEDIIDLT</sequence>
<evidence type="ECO:0000313" key="4">
    <source>
        <dbReference type="Proteomes" id="UP000298327"/>
    </source>
</evidence>
<dbReference type="PROSITE" id="PS51471">
    <property type="entry name" value="FE2OG_OXY"/>
    <property type="match status" value="1"/>
</dbReference>
<feature type="non-terminal residue" evidence="3">
    <location>
        <position position="1"/>
    </location>
</feature>
<evidence type="ECO:0000259" key="2">
    <source>
        <dbReference type="PROSITE" id="PS51471"/>
    </source>
</evidence>
<feature type="domain" description="Fe2OG dioxygenase" evidence="2">
    <location>
        <begin position="305"/>
        <end position="412"/>
    </location>
</feature>
<reference evidence="3 4" key="1">
    <citation type="submission" date="2019-02" db="EMBL/GenBank/DDBJ databases">
        <title>Genome sequencing of the rare red list fungi Dentipellis fragilis.</title>
        <authorList>
            <person name="Buettner E."/>
            <person name="Kellner H."/>
        </authorList>
    </citation>
    <scope>NUCLEOTIDE SEQUENCE [LARGE SCALE GENOMIC DNA]</scope>
    <source>
        <strain evidence="3 4">DSM 105465</strain>
    </source>
</reference>
<feature type="compositionally biased region" description="Polar residues" evidence="1">
    <location>
        <begin position="1236"/>
        <end position="1262"/>
    </location>
</feature>
<dbReference type="PANTHER" id="PTHR33099:SF7">
    <property type="entry name" value="MYND-TYPE DOMAIN-CONTAINING PROTEIN"/>
    <property type="match status" value="1"/>
</dbReference>
<keyword evidence="4" id="KW-1185">Reference proteome</keyword>